<dbReference type="AlphaFoldDB" id="A0A1L3MLR4"/>
<dbReference type="SUPFAM" id="SSF46785">
    <property type="entry name" value="Winged helix' DNA-binding domain"/>
    <property type="match status" value="1"/>
</dbReference>
<evidence type="ECO:0000256" key="3">
    <source>
        <dbReference type="ARBA" id="ARBA00023125"/>
    </source>
</evidence>
<evidence type="ECO:0000256" key="5">
    <source>
        <dbReference type="NCBIfam" id="TIGR02404"/>
    </source>
</evidence>
<dbReference type="SUPFAM" id="SSF64288">
    <property type="entry name" value="Chorismate lyase-like"/>
    <property type="match status" value="1"/>
</dbReference>
<keyword evidence="8" id="KW-1185">Reference proteome</keyword>
<evidence type="ECO:0000313" key="7">
    <source>
        <dbReference type="EMBL" id="APH03281.1"/>
    </source>
</evidence>
<dbReference type="EMBL" id="CP016020">
    <property type="protein sequence ID" value="APH03281.1"/>
    <property type="molecule type" value="Genomic_DNA"/>
</dbReference>
<name>A0A1L3MLR4_9BACI</name>
<protein>
    <recommendedName>
        <fullName evidence="5">Trehalose operon repressor</fullName>
    </recommendedName>
</protein>
<dbReference type="GO" id="GO:0045892">
    <property type="term" value="P:negative regulation of DNA-templated transcription"/>
    <property type="evidence" value="ECO:0007669"/>
    <property type="project" value="TreeGrafter"/>
</dbReference>
<dbReference type="InterPro" id="IPR011663">
    <property type="entry name" value="UTRA"/>
</dbReference>
<reference evidence="7 8" key="1">
    <citation type="journal article" date="2016" name="Sci. Rep.">
        <title>Complete genome sequence and transcriptomic analysis of a novel marine strain Bacillus weihaiensis reveals the mechanism of brown algae degradation.</title>
        <authorList>
            <person name="Zhu Y."/>
            <person name="Chen P."/>
            <person name="Bao Y."/>
            <person name="Men Y."/>
            <person name="Zeng Y."/>
            <person name="Yang J."/>
            <person name="Sun J."/>
            <person name="Sun Y."/>
        </authorList>
    </citation>
    <scope>NUCLEOTIDE SEQUENCE [LARGE SCALE GENOMIC DNA]</scope>
    <source>
        <strain evidence="7 8">Alg07</strain>
    </source>
</reference>
<evidence type="ECO:0000256" key="2">
    <source>
        <dbReference type="ARBA" id="ARBA00023015"/>
    </source>
</evidence>
<dbReference type="GO" id="GO:0003700">
    <property type="term" value="F:DNA-binding transcription factor activity"/>
    <property type="evidence" value="ECO:0007669"/>
    <property type="project" value="UniProtKB-UniRule"/>
</dbReference>
<keyword evidence="4" id="KW-0804">Transcription</keyword>
<dbReference type="InterPro" id="IPR000524">
    <property type="entry name" value="Tscrpt_reg_HTH_GntR"/>
</dbReference>
<feature type="domain" description="HTH gntR-type" evidence="6">
    <location>
        <begin position="18"/>
        <end position="86"/>
    </location>
</feature>
<keyword evidence="3" id="KW-0238">DNA-binding</keyword>
<keyword evidence="1" id="KW-0678">Repressor</keyword>
<dbReference type="InterPro" id="IPR050679">
    <property type="entry name" value="Bact_HTH_transcr_reg"/>
</dbReference>
<dbReference type="Pfam" id="PF00392">
    <property type="entry name" value="GntR"/>
    <property type="match status" value="1"/>
</dbReference>
<dbReference type="FunFam" id="3.40.1410.10:FF:000008">
    <property type="entry name" value="Transcriptional regulator, GntR family"/>
    <property type="match status" value="1"/>
</dbReference>
<sequence>MHRYIVHGKIKSVMMMRTNKYMNIYKEWSDKIKHGEIKAGEVLPSENELAERYETSRETIRKALNLLSQNGFIQKIRGKGSIVLDVQKMSFPISGLVSFKEVSNNLNMQPITTVHNLGLIKPEPFIKQQLQASSKDEVWKVVRSRKIGVENVILDKDYFLKKYVPMLTTQICESSIYEYLEKQLKLSISFAKKEIVVEDCTNEDREYLDLEGFSHIVVVKNYVYLENASLFQYTESRHRLDKFRFVDFARRGV</sequence>
<dbReference type="PANTHER" id="PTHR44846:SF12">
    <property type="entry name" value="HTH-TYPE TRANSCRIPTIONAL REGULATOR TRER"/>
    <property type="match status" value="1"/>
</dbReference>
<dbReference type="InterPro" id="IPR036388">
    <property type="entry name" value="WH-like_DNA-bd_sf"/>
</dbReference>
<dbReference type="STRING" id="1547283.A9C19_00100"/>
<dbReference type="SMART" id="SM00866">
    <property type="entry name" value="UTRA"/>
    <property type="match status" value="1"/>
</dbReference>
<dbReference type="InterPro" id="IPR036390">
    <property type="entry name" value="WH_DNA-bd_sf"/>
</dbReference>
<gene>
    <name evidence="7" type="ORF">A9C19_00100</name>
</gene>
<dbReference type="Proteomes" id="UP000181936">
    <property type="component" value="Chromosome"/>
</dbReference>
<dbReference type="KEGG" id="bwh:A9C19_00100"/>
<dbReference type="Gene3D" id="1.10.10.10">
    <property type="entry name" value="Winged helix-like DNA-binding domain superfamily/Winged helix DNA-binding domain"/>
    <property type="match status" value="1"/>
</dbReference>
<dbReference type="InterPro" id="IPR012770">
    <property type="entry name" value="TreR"/>
</dbReference>
<dbReference type="PANTHER" id="PTHR44846">
    <property type="entry name" value="MANNOSYL-D-GLYCERATE TRANSPORT/METABOLISM SYSTEM REPRESSOR MNGR-RELATED"/>
    <property type="match status" value="1"/>
</dbReference>
<evidence type="ECO:0000256" key="4">
    <source>
        <dbReference type="ARBA" id="ARBA00023163"/>
    </source>
</evidence>
<organism evidence="7 8">
    <name type="scientific">Bacillus weihaiensis</name>
    <dbReference type="NCBI Taxonomy" id="1547283"/>
    <lineage>
        <taxon>Bacteria</taxon>
        <taxon>Bacillati</taxon>
        <taxon>Bacillota</taxon>
        <taxon>Bacilli</taxon>
        <taxon>Bacillales</taxon>
        <taxon>Bacillaceae</taxon>
        <taxon>Bacillus</taxon>
    </lineage>
</organism>
<dbReference type="InterPro" id="IPR028978">
    <property type="entry name" value="Chorismate_lyase_/UTRA_dom_sf"/>
</dbReference>
<dbReference type="Pfam" id="PF07702">
    <property type="entry name" value="UTRA"/>
    <property type="match status" value="1"/>
</dbReference>
<dbReference type="PROSITE" id="PS50949">
    <property type="entry name" value="HTH_GNTR"/>
    <property type="match status" value="1"/>
</dbReference>
<evidence type="ECO:0000313" key="8">
    <source>
        <dbReference type="Proteomes" id="UP000181936"/>
    </source>
</evidence>
<evidence type="ECO:0000259" key="6">
    <source>
        <dbReference type="PROSITE" id="PS50949"/>
    </source>
</evidence>
<accession>A0A1L3MLR4</accession>
<keyword evidence="2" id="KW-0805">Transcription regulation</keyword>
<proteinExistence type="predicted"/>
<dbReference type="NCBIfam" id="TIGR02404">
    <property type="entry name" value="trehalos_R_Bsub"/>
    <property type="match status" value="1"/>
</dbReference>
<dbReference type="CDD" id="cd07377">
    <property type="entry name" value="WHTH_GntR"/>
    <property type="match status" value="1"/>
</dbReference>
<dbReference type="PRINTS" id="PR00035">
    <property type="entry name" value="HTHGNTR"/>
</dbReference>
<dbReference type="SMART" id="SM00345">
    <property type="entry name" value="HTH_GNTR"/>
    <property type="match status" value="1"/>
</dbReference>
<dbReference type="GO" id="GO:0003677">
    <property type="term" value="F:DNA binding"/>
    <property type="evidence" value="ECO:0007669"/>
    <property type="project" value="UniProtKB-UniRule"/>
</dbReference>
<evidence type="ECO:0000256" key="1">
    <source>
        <dbReference type="ARBA" id="ARBA00022491"/>
    </source>
</evidence>
<dbReference type="Gene3D" id="3.40.1410.10">
    <property type="entry name" value="Chorismate lyase-like"/>
    <property type="match status" value="1"/>
</dbReference>